<dbReference type="Proteomes" id="UP000295416">
    <property type="component" value="Unassembled WGS sequence"/>
</dbReference>
<comment type="caution">
    <text evidence="2">The sequence shown here is derived from an EMBL/GenBank/DDBJ whole genome shotgun (WGS) entry which is preliminary data.</text>
</comment>
<dbReference type="PANTHER" id="PTHR40032:SF1">
    <property type="entry name" value="EXPORTED PROTEIN"/>
    <property type="match status" value="1"/>
</dbReference>
<dbReference type="Pfam" id="PF12671">
    <property type="entry name" value="Amidase_6"/>
    <property type="match status" value="1"/>
</dbReference>
<protein>
    <submittedName>
        <fullName evidence="2">Putative amidase-like protein</fullName>
    </submittedName>
</protein>
<organism evidence="2 3">
    <name type="scientific">Scopulibacillus darangshiensis</name>
    <dbReference type="NCBI Taxonomy" id="442528"/>
    <lineage>
        <taxon>Bacteria</taxon>
        <taxon>Bacillati</taxon>
        <taxon>Bacillota</taxon>
        <taxon>Bacilli</taxon>
        <taxon>Bacillales</taxon>
        <taxon>Sporolactobacillaceae</taxon>
        <taxon>Scopulibacillus</taxon>
    </lineage>
</organism>
<evidence type="ECO:0000313" key="3">
    <source>
        <dbReference type="Proteomes" id="UP000295416"/>
    </source>
</evidence>
<evidence type="ECO:0000259" key="1">
    <source>
        <dbReference type="Pfam" id="PF12671"/>
    </source>
</evidence>
<feature type="domain" description="Putative amidase" evidence="1">
    <location>
        <begin position="139"/>
        <end position="291"/>
    </location>
</feature>
<reference evidence="2 3" key="1">
    <citation type="submission" date="2019-03" db="EMBL/GenBank/DDBJ databases">
        <title>Genomic Encyclopedia of Type Strains, Phase IV (KMG-IV): sequencing the most valuable type-strain genomes for metagenomic binning, comparative biology and taxonomic classification.</title>
        <authorList>
            <person name="Goeker M."/>
        </authorList>
    </citation>
    <scope>NUCLEOTIDE SEQUENCE [LARGE SCALE GENOMIC DNA]</scope>
    <source>
        <strain evidence="2 3">DSM 19377</strain>
    </source>
</reference>
<accession>A0A4R2P3J2</accession>
<dbReference type="AlphaFoldDB" id="A0A4R2P3J2"/>
<dbReference type="InterPro" id="IPR024301">
    <property type="entry name" value="Amidase_6"/>
</dbReference>
<name>A0A4R2P3J2_9BACL</name>
<dbReference type="PANTHER" id="PTHR40032">
    <property type="entry name" value="EXPORTED PROTEIN-RELATED"/>
    <property type="match status" value="1"/>
</dbReference>
<sequence length="296" mass="35180">MFMEWLDQIKRHLKGTVEYWVDKSYDRYHCVTDEERNAMTRKKQVLKDRKARIEKSMIDGKLIDVEENGNKRKVDYLLHMKLLIKQKQHFYVEEQIEERQAIFEDSKLLLDRPLAQEPLDGGEKYHIAVQEERSKSMAYNRLEAVKYADRWWNSHNPQFKEFDVDCTNFISQCIHAGGVPMSGKYNKTSGWWFEGKSWSYSWTVANALRWYLSKDRNIMGAVAVERPDQLVPGDVICLDFEGDGKWDHTTFVTERDANGMPLVNAHTVNSRHRYWSYEDSTAWTENIKYKFFHIKD</sequence>
<gene>
    <name evidence="2" type="ORF">EV207_111124</name>
</gene>
<dbReference type="EMBL" id="SLXK01000011">
    <property type="protein sequence ID" value="TCP29320.1"/>
    <property type="molecule type" value="Genomic_DNA"/>
</dbReference>
<proteinExistence type="predicted"/>
<keyword evidence="3" id="KW-1185">Reference proteome</keyword>
<evidence type="ECO:0000313" key="2">
    <source>
        <dbReference type="EMBL" id="TCP29320.1"/>
    </source>
</evidence>